<accession>A0A1X7BWM0</accession>
<keyword evidence="3" id="KW-0143">Chaperone</keyword>
<dbReference type="InterPro" id="IPR042272">
    <property type="entry name" value="ATP12_ATP_synth-F1-assembly_N"/>
</dbReference>
<dbReference type="PANTHER" id="PTHR21013:SF10">
    <property type="entry name" value="ATP SYNTHASE MITOCHONDRIAL F1 COMPLEX ASSEMBLY FACTOR 2"/>
    <property type="match status" value="1"/>
</dbReference>
<dbReference type="InterPro" id="IPR023335">
    <property type="entry name" value="ATP12_ortho_dom_sf"/>
</dbReference>
<dbReference type="RefSeq" id="WP_085801954.1">
    <property type="nucleotide sequence ID" value="NZ_FWXB01000019.1"/>
</dbReference>
<reference evidence="4 5" key="1">
    <citation type="submission" date="2017-03" db="EMBL/GenBank/DDBJ databases">
        <authorList>
            <person name="Afonso C.L."/>
            <person name="Miller P.J."/>
            <person name="Scott M.A."/>
            <person name="Spackman E."/>
            <person name="Goraichik I."/>
            <person name="Dimitrov K.M."/>
            <person name="Suarez D.L."/>
            <person name="Swayne D.E."/>
        </authorList>
    </citation>
    <scope>NUCLEOTIDE SEQUENCE [LARGE SCALE GENOMIC DNA]</scope>
    <source>
        <strain evidence="4 5">CECT 7745</strain>
    </source>
</reference>
<dbReference type="Pfam" id="PF07542">
    <property type="entry name" value="ATP12"/>
    <property type="match status" value="1"/>
</dbReference>
<sequence length="238" mass="26190">MSDWQLKRFWQNADVRQNEKGYTVELDGRAIRTPAKAPLVVPTNALAGQIAAEWNVVEGQVNPAAMPFTRSANAAIDKVTQQHAEVADMLAAYGDADLICYRADGPSGLVDRQAEGWDPLLDWAESVLGARLVPVQGVMHAPQNMQSLSVLSKKVHALDVFALTAFHDLVSLSGSLIIGFAALHDLRPPAELWAVSCVDELWQQDQWGEDAEALEMAAKKENDFFHAHRFYNLSRSLG</sequence>
<keyword evidence="5" id="KW-1185">Reference proteome</keyword>
<evidence type="ECO:0000256" key="2">
    <source>
        <dbReference type="ARBA" id="ARBA00022946"/>
    </source>
</evidence>
<dbReference type="AlphaFoldDB" id="A0A1X7BWM0"/>
<dbReference type="Gene3D" id="3.30.2180.10">
    <property type="entry name" value="ATP12-like"/>
    <property type="match status" value="1"/>
</dbReference>
<evidence type="ECO:0000313" key="4">
    <source>
        <dbReference type="EMBL" id="SMC14037.1"/>
    </source>
</evidence>
<evidence type="ECO:0000256" key="1">
    <source>
        <dbReference type="ARBA" id="ARBA00008231"/>
    </source>
</evidence>
<dbReference type="OrthoDB" id="9797825at2"/>
<evidence type="ECO:0000256" key="3">
    <source>
        <dbReference type="ARBA" id="ARBA00023186"/>
    </source>
</evidence>
<dbReference type="Proteomes" id="UP000193224">
    <property type="component" value="Unassembled WGS sequence"/>
</dbReference>
<keyword evidence="2" id="KW-0809">Transit peptide</keyword>
<dbReference type="EMBL" id="FWXB01000019">
    <property type="protein sequence ID" value="SMC14037.1"/>
    <property type="molecule type" value="Genomic_DNA"/>
</dbReference>
<proteinExistence type="inferred from homology"/>
<dbReference type="Gene3D" id="1.10.3580.10">
    <property type="entry name" value="ATP12 ATPase"/>
    <property type="match status" value="1"/>
</dbReference>
<organism evidence="4 5">
    <name type="scientific">Roseovarius aestuarii</name>
    <dbReference type="NCBI Taxonomy" id="475083"/>
    <lineage>
        <taxon>Bacteria</taxon>
        <taxon>Pseudomonadati</taxon>
        <taxon>Pseudomonadota</taxon>
        <taxon>Alphaproteobacteria</taxon>
        <taxon>Rhodobacterales</taxon>
        <taxon>Roseobacteraceae</taxon>
        <taxon>Roseovarius</taxon>
    </lineage>
</organism>
<evidence type="ECO:0000313" key="5">
    <source>
        <dbReference type="Proteomes" id="UP000193224"/>
    </source>
</evidence>
<dbReference type="SUPFAM" id="SSF160909">
    <property type="entry name" value="ATP12-like"/>
    <property type="match status" value="1"/>
</dbReference>
<name>A0A1X7BWM0_9RHOB</name>
<dbReference type="GO" id="GO:0043461">
    <property type="term" value="P:proton-transporting ATP synthase complex assembly"/>
    <property type="evidence" value="ECO:0007669"/>
    <property type="project" value="InterPro"/>
</dbReference>
<protein>
    <submittedName>
        <fullName evidence="4">ATP12 chaperone protein</fullName>
    </submittedName>
</protein>
<dbReference type="PANTHER" id="PTHR21013">
    <property type="entry name" value="ATP SYNTHASE MITOCHONDRIAL F1 COMPLEX ASSEMBLY FACTOR 2/ATP12 PROTEIN, MITOCHONDRIAL PRECURSOR"/>
    <property type="match status" value="1"/>
</dbReference>
<dbReference type="InterPro" id="IPR011419">
    <property type="entry name" value="ATP12_ATP_synth-F1-assembly"/>
</dbReference>
<gene>
    <name evidence="4" type="ORF">ROA7745_03901</name>
</gene>
<comment type="similarity">
    <text evidence="1">Belongs to the ATP12 family.</text>
</comment>